<dbReference type="Gene3D" id="3.60.21.10">
    <property type="match status" value="1"/>
</dbReference>
<evidence type="ECO:0000313" key="1">
    <source>
        <dbReference type="EMBL" id="MBR7831628.1"/>
    </source>
</evidence>
<dbReference type="InterPro" id="IPR022506">
    <property type="entry name" value="Metallophosphoesterase_PPA1498"/>
</dbReference>
<sequence>MTESVFSTQVPVAPRGTTIERTLVAGAAGAGGFRPIAAGPGEPYILRTELAARPSPAGPAAPRPLLAFAQLTDVHIVDHQSPARVEFLDRYNDQGSRFAGLANVTGSYRPNEMLSVQVVDAMVRRINEIGVGPAFGAPLAFTVSTGDNADNSQYNEFRWFVDVLDGGPLHPDSGELGRYEGVMDWVHYDVHYWHPEGTPDGALADRPSALHGFPLISGLLEKALAPFTAEGLRMPWYSAYGNHDALLQGNLPHIWGSTDYATGDHKAVELPTGISLFRLALDLLRVSPHAIRELVAGDFRRVTPDPDRRPLRRAEAVAEHFHTLGSPVGHGFTEQNRAEGTAYYAFDAEAVDGSSVRCVVLDTVNPSGGANGSLDERQFHWLEAELYNASSRFLDENGRLVTGPGRDRLIVLFSHHTVETMDNWLTDTDPDKHRVLGTKVRDLLLRYPNVVLWVNGHTHVNGVTPFARHPQAPVPGGFWEVNTASHIDWPQQARLIELADNGDGTLSVFGTIIDHAGPEQPSWDLSTPVELASLSRVLGINDWQQRARPEPGSDGRRGAAVDRNVELLLPAPF</sequence>
<comment type="caution">
    <text evidence="1">The sequence shown here is derived from an EMBL/GenBank/DDBJ whole genome shotgun (WGS) entry which is preliminary data.</text>
</comment>
<dbReference type="InterPro" id="IPR051918">
    <property type="entry name" value="STPP_CPPED1"/>
</dbReference>
<evidence type="ECO:0000313" key="2">
    <source>
        <dbReference type="Proteomes" id="UP000675781"/>
    </source>
</evidence>
<name>A0A941IP56_9ACTN</name>
<proteinExistence type="predicted"/>
<accession>A0A941IP56</accession>
<dbReference type="SUPFAM" id="SSF56300">
    <property type="entry name" value="Metallo-dependent phosphatases"/>
    <property type="match status" value="1"/>
</dbReference>
<dbReference type="InterPro" id="IPR029052">
    <property type="entry name" value="Metallo-depent_PP-like"/>
</dbReference>
<dbReference type="NCBIfam" id="TIGR03767">
    <property type="entry name" value="P_acnes_RR"/>
    <property type="match status" value="1"/>
</dbReference>
<keyword evidence="2" id="KW-1185">Reference proteome</keyword>
<dbReference type="AlphaFoldDB" id="A0A941IP56"/>
<dbReference type="RefSeq" id="WP_212526162.1">
    <property type="nucleotide sequence ID" value="NZ_JAGSOG010000001.1"/>
</dbReference>
<protein>
    <submittedName>
        <fullName evidence="1">TIGR03767 family metallophosphoesterase</fullName>
    </submittedName>
</protein>
<organism evidence="1 2">
    <name type="scientific">Actinospica durhamensis</name>
    <dbReference type="NCBI Taxonomy" id="1508375"/>
    <lineage>
        <taxon>Bacteria</taxon>
        <taxon>Bacillati</taxon>
        <taxon>Actinomycetota</taxon>
        <taxon>Actinomycetes</taxon>
        <taxon>Catenulisporales</taxon>
        <taxon>Actinospicaceae</taxon>
        <taxon>Actinospica</taxon>
    </lineage>
</organism>
<gene>
    <name evidence="1" type="ORF">KDL01_00050</name>
</gene>
<dbReference type="PANTHER" id="PTHR43143">
    <property type="entry name" value="METALLOPHOSPHOESTERASE, CALCINEURIN SUPERFAMILY"/>
    <property type="match status" value="1"/>
</dbReference>
<dbReference type="EMBL" id="JAGSOG010000001">
    <property type="protein sequence ID" value="MBR7831628.1"/>
    <property type="molecule type" value="Genomic_DNA"/>
</dbReference>
<dbReference type="Proteomes" id="UP000675781">
    <property type="component" value="Unassembled WGS sequence"/>
</dbReference>
<dbReference type="PANTHER" id="PTHR43143:SF1">
    <property type="entry name" value="SERINE_THREONINE-PROTEIN PHOSPHATASE CPPED1"/>
    <property type="match status" value="1"/>
</dbReference>
<reference evidence="1" key="1">
    <citation type="submission" date="2021-04" db="EMBL/GenBank/DDBJ databases">
        <title>Genome based classification of Actinospica acidithermotolerans sp. nov., an actinobacterium isolated from an Indonesian hot spring.</title>
        <authorList>
            <person name="Kusuma A.B."/>
            <person name="Putra K.E."/>
            <person name="Nafisah S."/>
            <person name="Loh J."/>
            <person name="Nouioui I."/>
            <person name="Goodfellow M."/>
        </authorList>
    </citation>
    <scope>NUCLEOTIDE SEQUENCE</scope>
    <source>
        <strain evidence="1">CSCA 57</strain>
    </source>
</reference>